<dbReference type="InterPro" id="IPR029006">
    <property type="entry name" value="ADF-H/Gelsolin-like_dom_sf"/>
</dbReference>
<dbReference type="STRING" id="135208.A0A4Y9ZFR8"/>
<sequence length="90" mass="10096">MAHLTRPTAYDFEDSNIALLGSDLEKRVREQGGEAEPAWAHAGTQPGLQIWRIEAFHVVEWPKERYGTFYDGDSYIVLHVRVSLCPAPAG</sequence>
<protein>
    <submittedName>
        <fullName evidence="1">Uncharacterized protein</fullName>
    </submittedName>
</protein>
<dbReference type="OrthoDB" id="6375767at2759"/>
<dbReference type="EMBL" id="SFCI01002720">
    <property type="protein sequence ID" value="TFY73585.1"/>
    <property type="molecule type" value="Genomic_DNA"/>
</dbReference>
<proteinExistence type="predicted"/>
<keyword evidence="2" id="KW-1185">Reference proteome</keyword>
<organism evidence="1 2">
    <name type="scientific">Hericium alpestre</name>
    <dbReference type="NCBI Taxonomy" id="135208"/>
    <lineage>
        <taxon>Eukaryota</taxon>
        <taxon>Fungi</taxon>
        <taxon>Dikarya</taxon>
        <taxon>Basidiomycota</taxon>
        <taxon>Agaricomycotina</taxon>
        <taxon>Agaricomycetes</taxon>
        <taxon>Russulales</taxon>
        <taxon>Hericiaceae</taxon>
        <taxon>Hericium</taxon>
    </lineage>
</organism>
<gene>
    <name evidence="1" type="ORF">EWM64_g10428</name>
</gene>
<accession>A0A4Y9ZFR8</accession>
<dbReference type="Proteomes" id="UP000298061">
    <property type="component" value="Unassembled WGS sequence"/>
</dbReference>
<dbReference type="SUPFAM" id="SSF55753">
    <property type="entry name" value="Actin depolymerizing proteins"/>
    <property type="match status" value="1"/>
</dbReference>
<name>A0A4Y9ZFR8_9AGAM</name>
<dbReference type="AlphaFoldDB" id="A0A4Y9ZFR8"/>
<comment type="caution">
    <text evidence="1">The sequence shown here is derived from an EMBL/GenBank/DDBJ whole genome shotgun (WGS) entry which is preliminary data.</text>
</comment>
<evidence type="ECO:0000313" key="1">
    <source>
        <dbReference type="EMBL" id="TFY73585.1"/>
    </source>
</evidence>
<evidence type="ECO:0000313" key="2">
    <source>
        <dbReference type="Proteomes" id="UP000298061"/>
    </source>
</evidence>
<reference evidence="1 2" key="1">
    <citation type="submission" date="2019-02" db="EMBL/GenBank/DDBJ databases">
        <title>Genome sequencing of the rare red list fungi Hericium alpestre (H. flagellum).</title>
        <authorList>
            <person name="Buettner E."/>
            <person name="Kellner H."/>
        </authorList>
    </citation>
    <scope>NUCLEOTIDE SEQUENCE [LARGE SCALE GENOMIC DNA]</scope>
    <source>
        <strain evidence="1 2">DSM 108284</strain>
    </source>
</reference>
<dbReference type="Gene3D" id="3.40.20.10">
    <property type="entry name" value="Severin"/>
    <property type="match status" value="1"/>
</dbReference>